<dbReference type="EMBL" id="CANHGI010000003">
    <property type="protein sequence ID" value="CAI5443975.1"/>
    <property type="molecule type" value="Genomic_DNA"/>
</dbReference>
<feature type="signal peptide" evidence="5">
    <location>
        <begin position="1"/>
        <end position="17"/>
    </location>
</feature>
<evidence type="ECO:0000313" key="8">
    <source>
        <dbReference type="Proteomes" id="UP001152747"/>
    </source>
</evidence>
<evidence type="ECO:0000256" key="4">
    <source>
        <dbReference type="RuleBase" id="RU366020"/>
    </source>
</evidence>
<dbReference type="PROSITE" id="PS51746">
    <property type="entry name" value="PPM_2"/>
    <property type="match status" value="1"/>
</dbReference>
<evidence type="ECO:0000256" key="5">
    <source>
        <dbReference type="SAM" id="SignalP"/>
    </source>
</evidence>
<evidence type="ECO:0000256" key="1">
    <source>
        <dbReference type="ARBA" id="ARBA00001946"/>
    </source>
</evidence>
<organism evidence="7 8">
    <name type="scientific">Caenorhabditis angaria</name>
    <dbReference type="NCBI Taxonomy" id="860376"/>
    <lineage>
        <taxon>Eukaryota</taxon>
        <taxon>Metazoa</taxon>
        <taxon>Ecdysozoa</taxon>
        <taxon>Nematoda</taxon>
        <taxon>Chromadorea</taxon>
        <taxon>Rhabditida</taxon>
        <taxon>Rhabditina</taxon>
        <taxon>Rhabditomorpha</taxon>
        <taxon>Rhabditoidea</taxon>
        <taxon>Rhabditidae</taxon>
        <taxon>Peloderinae</taxon>
        <taxon>Caenorhabditis</taxon>
    </lineage>
</organism>
<dbReference type="PANTHER" id="PTHR12320:SF1">
    <property type="entry name" value="PROTEIN PHOSPHATASE PTC7 HOMOLOG"/>
    <property type="match status" value="1"/>
</dbReference>
<keyword evidence="4" id="KW-0479">Metal-binding</keyword>
<comment type="cofactor">
    <cofactor evidence="1 4">
        <name>Mg(2+)</name>
        <dbReference type="ChEBI" id="CHEBI:18420"/>
    </cofactor>
</comment>
<keyword evidence="4" id="KW-0460">Magnesium</keyword>
<dbReference type="FunFam" id="3.60.40.10:FF:000110">
    <property type="entry name" value="Integrin-linked kinase-associated serine/threonine phosphatase 2C"/>
    <property type="match status" value="1"/>
</dbReference>
<dbReference type="Pfam" id="PF00481">
    <property type="entry name" value="PP2C"/>
    <property type="match status" value="1"/>
</dbReference>
<dbReference type="OrthoDB" id="60843at2759"/>
<keyword evidence="4" id="KW-0378">Hydrolase</keyword>
<proteinExistence type="inferred from homology"/>
<accession>A0A9P1IF95</accession>
<dbReference type="SMART" id="SM00332">
    <property type="entry name" value="PP2Cc"/>
    <property type="match status" value="1"/>
</dbReference>
<dbReference type="InterPro" id="IPR001932">
    <property type="entry name" value="PPM-type_phosphatase-like_dom"/>
</dbReference>
<dbReference type="AlphaFoldDB" id="A0A9P1IF95"/>
<gene>
    <name evidence="7" type="ORF">CAMP_LOCUS6612</name>
</gene>
<comment type="catalytic activity">
    <reaction evidence="4">
        <text>O-phospho-L-threonyl-[protein] + H2O = L-threonyl-[protein] + phosphate</text>
        <dbReference type="Rhea" id="RHEA:47004"/>
        <dbReference type="Rhea" id="RHEA-COMP:11060"/>
        <dbReference type="Rhea" id="RHEA-COMP:11605"/>
        <dbReference type="ChEBI" id="CHEBI:15377"/>
        <dbReference type="ChEBI" id="CHEBI:30013"/>
        <dbReference type="ChEBI" id="CHEBI:43474"/>
        <dbReference type="ChEBI" id="CHEBI:61977"/>
        <dbReference type="EC" id="3.1.3.16"/>
    </reaction>
</comment>
<protein>
    <recommendedName>
        <fullName evidence="4">Protein phosphatase</fullName>
        <ecNumber evidence="4">3.1.3.16</ecNumber>
    </recommendedName>
</protein>
<dbReference type="Proteomes" id="UP001152747">
    <property type="component" value="Unassembled WGS sequence"/>
</dbReference>
<dbReference type="InterPro" id="IPR036457">
    <property type="entry name" value="PPM-type-like_dom_sf"/>
</dbReference>
<comment type="caution">
    <text evidence="7">The sequence shown here is derived from an EMBL/GenBank/DDBJ whole genome shotgun (WGS) entry which is preliminary data.</text>
</comment>
<evidence type="ECO:0000256" key="3">
    <source>
        <dbReference type="ARBA" id="ARBA00022912"/>
    </source>
</evidence>
<comment type="similarity">
    <text evidence="2 4">Belongs to the PP2C family.</text>
</comment>
<dbReference type="Gene3D" id="3.60.40.10">
    <property type="entry name" value="PPM-type phosphatase domain"/>
    <property type="match status" value="1"/>
</dbReference>
<comment type="catalytic activity">
    <reaction evidence="4">
        <text>O-phospho-L-seryl-[protein] + H2O = L-seryl-[protein] + phosphate</text>
        <dbReference type="Rhea" id="RHEA:20629"/>
        <dbReference type="Rhea" id="RHEA-COMP:9863"/>
        <dbReference type="Rhea" id="RHEA-COMP:11604"/>
        <dbReference type="ChEBI" id="CHEBI:15377"/>
        <dbReference type="ChEBI" id="CHEBI:29999"/>
        <dbReference type="ChEBI" id="CHEBI:43474"/>
        <dbReference type="ChEBI" id="CHEBI:83421"/>
        <dbReference type="EC" id="3.1.3.16"/>
    </reaction>
</comment>
<keyword evidence="4" id="KW-0464">Manganese</keyword>
<keyword evidence="5" id="KW-0732">Signal</keyword>
<name>A0A9P1IF95_9PELO</name>
<reference evidence="7" key="1">
    <citation type="submission" date="2022-11" db="EMBL/GenBank/DDBJ databases">
        <authorList>
            <person name="Kikuchi T."/>
        </authorList>
    </citation>
    <scope>NUCLEOTIDE SEQUENCE</scope>
    <source>
        <strain evidence="7">PS1010</strain>
    </source>
</reference>
<feature type="chain" id="PRO_5040138193" description="Protein phosphatase" evidence="5">
    <location>
        <begin position="18"/>
        <end position="335"/>
    </location>
</feature>
<dbReference type="GO" id="GO:0005739">
    <property type="term" value="C:mitochondrion"/>
    <property type="evidence" value="ECO:0007669"/>
    <property type="project" value="TreeGrafter"/>
</dbReference>
<keyword evidence="8" id="KW-1185">Reference proteome</keyword>
<dbReference type="GO" id="GO:0046872">
    <property type="term" value="F:metal ion binding"/>
    <property type="evidence" value="ECO:0007669"/>
    <property type="project" value="UniProtKB-UniRule"/>
</dbReference>
<evidence type="ECO:0000313" key="7">
    <source>
        <dbReference type="EMBL" id="CAI5443975.1"/>
    </source>
</evidence>
<feature type="domain" description="PPM-type phosphatase" evidence="6">
    <location>
        <begin position="86"/>
        <end position="334"/>
    </location>
</feature>
<evidence type="ECO:0000259" key="6">
    <source>
        <dbReference type="PROSITE" id="PS51746"/>
    </source>
</evidence>
<keyword evidence="3 4" id="KW-0904">Protein phosphatase</keyword>
<dbReference type="EC" id="3.1.3.16" evidence="4"/>
<sequence length="335" mass="35649">MVAGVRLLACGRLAVRAVFSATALDLGSSIGPEALAAGAGQKRGFSGSAGASTASGKNAEAAASSATSSHVENVIASCAGFPKDMLNGPSTVLDKGGYGDDAWFISRFKNTFVVGVADGVGGWRRYGIDPSAFSRRLMKECEKRVEVGDFDPKRPESLLDFAFTATAEAPRPVGSSTACVLVVHQERLYSANLGDSGFMVVRNGKVISKSREQVHYFNAPFQLTSPPDGYQNFIGDKPEMADRDELDVKKGDIIILATDGVWDNLSETQVLEQLKSLDAKKRNVQEVCNSLALTARRLAFDSNHNSPFAMKAKEHGFSAPGGKPDDITLVLLLIA</sequence>
<dbReference type="PANTHER" id="PTHR12320">
    <property type="entry name" value="PROTEIN PHOSPHATASE 2C"/>
    <property type="match status" value="1"/>
</dbReference>
<dbReference type="SUPFAM" id="SSF81606">
    <property type="entry name" value="PP2C-like"/>
    <property type="match status" value="1"/>
</dbReference>
<dbReference type="InterPro" id="IPR039123">
    <property type="entry name" value="PPTC7"/>
</dbReference>
<comment type="cofactor">
    <cofactor evidence="4">
        <name>Mn(2+)</name>
        <dbReference type="ChEBI" id="CHEBI:29035"/>
    </cofactor>
</comment>
<dbReference type="GO" id="GO:0004722">
    <property type="term" value="F:protein serine/threonine phosphatase activity"/>
    <property type="evidence" value="ECO:0007669"/>
    <property type="project" value="UniProtKB-EC"/>
</dbReference>
<evidence type="ECO:0000256" key="2">
    <source>
        <dbReference type="ARBA" id="ARBA00006702"/>
    </source>
</evidence>
<dbReference type="SMART" id="SM00331">
    <property type="entry name" value="PP2C_SIG"/>
    <property type="match status" value="1"/>
</dbReference>